<feature type="coiled-coil region" evidence="1">
    <location>
        <begin position="135"/>
        <end position="209"/>
    </location>
</feature>
<sequence length="832" mass="93249">MAGNVGKGSENASPPQVEAWIVQMQGALGLSEDGGDEAEEVSQLDGTEMAGAFGEVPDTDPQDIPEPPPHINTPEHRASQKLRRDIEQMEDLLRAFYTKAQMMWESEHREVFHVGMTMAKQLNSRANVDLSIDRFSQAQTKYDTAKAHLDELEKNYRLYRHAGGKLLKAQIGDEKQLPRIMQEIEQAGLQREAEQLADLEEEITRTYIRAQDFCKDELANQLDKQNELVCGALEKAFKALSQSNPKEVRQYMATTHKHFLDLKDVYKQGYQPLRPQVDEFIAFATKQKSALLNIANQRCSYEVWGSSLRKFDQAFQRVQQQVLALEKAAGDFEIEEATRAQSQLENELAALQIEQDNLEQDMDAQRATLQQIITTQTTQFDSLTAKLQQVANIEELDENVLQEFRRAENTLNALSRLAWGTEGWRVSEMTPLMDASLERLEALVAGLDAGGAHALEDDPSADTEKETAAANALTKQFQKLKAEVEQYYANWSRALEGEFETDLNDLFDKIKEITPRFSKSCAEKDLPVAQAALEDAANVLAGMQQIKEQAKASLTTIDELVDYYDCALTSLYCNRANYRKWDLDLTEIDSACTFIDQQVDALRDLQSSPGSAEAQVLTQQIEHAYKDGCKALEDLEAQALNKKHRILAYYNEHLEEISRLSNMANQLEDAAYYQFLEKSEIAREAINKLLPASNGGDVFKLRSLLAQIDSLMDELRELLADVSSDVEEASVSSSQSVESEEAGFTSQIPDDEYYGLISQSTELKNQLQTCLEDGQKQNSVDQGELNALYQSASSALTSAEYHLNGDDAEAAREKLSEATALLEQMQKLCGQG</sequence>
<gene>
    <name evidence="3" type="ORF">KGB56_22155</name>
</gene>
<feature type="region of interest" description="Disordered" evidence="2">
    <location>
        <begin position="1"/>
        <end position="81"/>
    </location>
</feature>
<evidence type="ECO:0008006" key="5">
    <source>
        <dbReference type="Google" id="ProtNLM"/>
    </source>
</evidence>
<keyword evidence="1" id="KW-0175">Coiled coil</keyword>
<protein>
    <recommendedName>
        <fullName evidence="5">Chromosome partition protein Smc</fullName>
    </recommendedName>
</protein>
<feature type="compositionally biased region" description="Acidic residues" evidence="2">
    <location>
        <begin position="33"/>
        <end position="42"/>
    </location>
</feature>
<dbReference type="RefSeq" id="WP_075701295.1">
    <property type="nucleotide sequence ID" value="NZ_CP074127.1"/>
</dbReference>
<keyword evidence="4" id="KW-1185">Reference proteome</keyword>
<feature type="coiled-coil region" evidence="1">
    <location>
        <begin position="701"/>
        <end position="732"/>
    </location>
</feature>
<evidence type="ECO:0000313" key="4">
    <source>
        <dbReference type="Proteomes" id="UP000680706"/>
    </source>
</evidence>
<accession>A0ABX8AXT4</accession>
<proteinExistence type="predicted"/>
<feature type="coiled-coil region" evidence="1">
    <location>
        <begin position="334"/>
        <end position="368"/>
    </location>
</feature>
<evidence type="ECO:0000256" key="2">
    <source>
        <dbReference type="SAM" id="MobiDB-lite"/>
    </source>
</evidence>
<evidence type="ECO:0000256" key="1">
    <source>
        <dbReference type="SAM" id="Coils"/>
    </source>
</evidence>
<dbReference type="Proteomes" id="UP000680706">
    <property type="component" value="Plasmid pAb134-01"/>
</dbReference>
<keyword evidence="3" id="KW-0614">Plasmid</keyword>
<geneLocation type="plasmid" evidence="3 4">
    <name>pAb134-01</name>
</geneLocation>
<organism evidence="3 4">
    <name type="scientific">Pseudovibrio brasiliensis</name>
    <dbReference type="NCBI Taxonomy" id="1898042"/>
    <lineage>
        <taxon>Bacteria</taxon>
        <taxon>Pseudomonadati</taxon>
        <taxon>Pseudomonadota</taxon>
        <taxon>Alphaproteobacteria</taxon>
        <taxon>Hyphomicrobiales</taxon>
        <taxon>Stappiaceae</taxon>
        <taxon>Pseudovibrio</taxon>
    </lineage>
</organism>
<reference evidence="3 4" key="1">
    <citation type="journal article" date="2021" name="Angew. Chem. Int. Ed. Engl.">
        <title>A novel family of nonribosomal peptides modulate collective behavior in Pseudovibrio bacteria isolated from marine sponges.</title>
        <authorList>
            <person name="Ioca L.P."/>
            <person name="Dai Y."/>
            <person name="Kunakom S."/>
            <person name="Diaz-Espinosa J."/>
            <person name="Krunic A."/>
            <person name="Crnkovic C.M."/>
            <person name="Orjala J."/>
            <person name="Sanchez L.M."/>
            <person name="Ferreira A.G."/>
            <person name="Berlinck R.G.S."/>
            <person name="Eustaquio A.S."/>
        </authorList>
    </citation>
    <scope>NUCLEOTIDE SEQUENCE [LARGE SCALE GENOMIC DNA]</scope>
    <source>
        <strain evidence="3 4">Ab134</strain>
        <plasmid evidence="3 4">pAb134-01</plasmid>
    </source>
</reference>
<dbReference type="EMBL" id="CP074127">
    <property type="protein sequence ID" value="QUS58434.1"/>
    <property type="molecule type" value="Genomic_DNA"/>
</dbReference>
<evidence type="ECO:0000313" key="3">
    <source>
        <dbReference type="EMBL" id="QUS58434.1"/>
    </source>
</evidence>
<name>A0ABX8AXT4_9HYPH</name>